<dbReference type="EMBL" id="ML208311">
    <property type="protein sequence ID" value="TFK70541.1"/>
    <property type="molecule type" value="Genomic_DNA"/>
</dbReference>
<organism evidence="1 2">
    <name type="scientific">Pluteus cervinus</name>
    <dbReference type="NCBI Taxonomy" id="181527"/>
    <lineage>
        <taxon>Eukaryota</taxon>
        <taxon>Fungi</taxon>
        <taxon>Dikarya</taxon>
        <taxon>Basidiomycota</taxon>
        <taxon>Agaricomycotina</taxon>
        <taxon>Agaricomycetes</taxon>
        <taxon>Agaricomycetidae</taxon>
        <taxon>Agaricales</taxon>
        <taxon>Pluteineae</taxon>
        <taxon>Pluteaceae</taxon>
        <taxon>Pluteus</taxon>
    </lineage>
</organism>
<accession>A0ACD3AY58</accession>
<keyword evidence="2" id="KW-1185">Reference proteome</keyword>
<gene>
    <name evidence="1" type="ORF">BDN72DRAFT_838766</name>
</gene>
<sequence>MLFTFTFFFVSVFLFNLITGCDAAPFPFDHSTKSSSQDPEVVHSHDAPNLRIVIAACTVVGSFAVILAIILWRFDCGAKREKRSEKAHPNSSPAVDRSSIAEVPPPQPESPGVEVANSDVPVTRGVNLDLEAHPSARGIVSSQPPDPQQS</sequence>
<evidence type="ECO:0000313" key="1">
    <source>
        <dbReference type="EMBL" id="TFK70541.1"/>
    </source>
</evidence>
<name>A0ACD3AY58_9AGAR</name>
<dbReference type="Proteomes" id="UP000308600">
    <property type="component" value="Unassembled WGS sequence"/>
</dbReference>
<evidence type="ECO:0000313" key="2">
    <source>
        <dbReference type="Proteomes" id="UP000308600"/>
    </source>
</evidence>
<protein>
    <submittedName>
        <fullName evidence="1">Uncharacterized protein</fullName>
    </submittedName>
</protein>
<reference evidence="1 2" key="1">
    <citation type="journal article" date="2019" name="Nat. Ecol. Evol.">
        <title>Megaphylogeny resolves global patterns of mushroom evolution.</title>
        <authorList>
            <person name="Varga T."/>
            <person name="Krizsan K."/>
            <person name="Foldi C."/>
            <person name="Dima B."/>
            <person name="Sanchez-Garcia M."/>
            <person name="Sanchez-Ramirez S."/>
            <person name="Szollosi G.J."/>
            <person name="Szarkandi J.G."/>
            <person name="Papp V."/>
            <person name="Albert L."/>
            <person name="Andreopoulos W."/>
            <person name="Angelini C."/>
            <person name="Antonin V."/>
            <person name="Barry K.W."/>
            <person name="Bougher N.L."/>
            <person name="Buchanan P."/>
            <person name="Buyck B."/>
            <person name="Bense V."/>
            <person name="Catcheside P."/>
            <person name="Chovatia M."/>
            <person name="Cooper J."/>
            <person name="Damon W."/>
            <person name="Desjardin D."/>
            <person name="Finy P."/>
            <person name="Geml J."/>
            <person name="Haridas S."/>
            <person name="Hughes K."/>
            <person name="Justo A."/>
            <person name="Karasinski D."/>
            <person name="Kautmanova I."/>
            <person name="Kiss B."/>
            <person name="Kocsube S."/>
            <person name="Kotiranta H."/>
            <person name="LaButti K.M."/>
            <person name="Lechner B.E."/>
            <person name="Liimatainen K."/>
            <person name="Lipzen A."/>
            <person name="Lukacs Z."/>
            <person name="Mihaltcheva S."/>
            <person name="Morgado L.N."/>
            <person name="Niskanen T."/>
            <person name="Noordeloos M.E."/>
            <person name="Ohm R.A."/>
            <person name="Ortiz-Santana B."/>
            <person name="Ovrebo C."/>
            <person name="Racz N."/>
            <person name="Riley R."/>
            <person name="Savchenko A."/>
            <person name="Shiryaev A."/>
            <person name="Soop K."/>
            <person name="Spirin V."/>
            <person name="Szebenyi C."/>
            <person name="Tomsovsky M."/>
            <person name="Tulloss R.E."/>
            <person name="Uehling J."/>
            <person name="Grigoriev I.V."/>
            <person name="Vagvolgyi C."/>
            <person name="Papp T."/>
            <person name="Martin F.M."/>
            <person name="Miettinen O."/>
            <person name="Hibbett D.S."/>
            <person name="Nagy L.G."/>
        </authorList>
    </citation>
    <scope>NUCLEOTIDE SEQUENCE [LARGE SCALE GENOMIC DNA]</scope>
    <source>
        <strain evidence="1 2">NL-1719</strain>
    </source>
</reference>
<proteinExistence type="predicted"/>